<reference evidence="1 2" key="1">
    <citation type="submission" date="2018-06" db="EMBL/GenBank/DDBJ databases">
        <title>Genomic Encyclopedia of Type Strains, Phase IV (KMG-IV): sequencing the most valuable type-strain genomes for metagenomic binning, comparative biology and taxonomic classification.</title>
        <authorList>
            <person name="Goeker M."/>
        </authorList>
    </citation>
    <scope>NUCLEOTIDE SEQUENCE [LARGE SCALE GENOMIC DNA]</scope>
    <source>
        <strain evidence="1 2">DSM 45479</strain>
    </source>
</reference>
<comment type="caution">
    <text evidence="1">The sequence shown here is derived from an EMBL/GenBank/DDBJ whole genome shotgun (WGS) entry which is preliminary data.</text>
</comment>
<evidence type="ECO:0008006" key="3">
    <source>
        <dbReference type="Google" id="ProtNLM"/>
    </source>
</evidence>
<keyword evidence="2" id="KW-1185">Reference proteome</keyword>
<organism evidence="1 2">
    <name type="scientific">Lentzea atacamensis</name>
    <dbReference type="NCBI Taxonomy" id="531938"/>
    <lineage>
        <taxon>Bacteria</taxon>
        <taxon>Bacillati</taxon>
        <taxon>Actinomycetota</taxon>
        <taxon>Actinomycetes</taxon>
        <taxon>Pseudonocardiales</taxon>
        <taxon>Pseudonocardiaceae</taxon>
        <taxon>Lentzea</taxon>
    </lineage>
</organism>
<proteinExistence type="predicted"/>
<name>A0ABX9EAD2_9PSEU</name>
<evidence type="ECO:0000313" key="1">
    <source>
        <dbReference type="EMBL" id="RAS65589.1"/>
    </source>
</evidence>
<dbReference type="EMBL" id="QLTT01000004">
    <property type="protein sequence ID" value="RAS65589.1"/>
    <property type="molecule type" value="Genomic_DNA"/>
</dbReference>
<dbReference type="RefSeq" id="WP_112227837.1">
    <property type="nucleotide sequence ID" value="NZ_QLTT01000004.1"/>
</dbReference>
<accession>A0ABX9EAD2</accession>
<evidence type="ECO:0000313" key="2">
    <source>
        <dbReference type="Proteomes" id="UP000248714"/>
    </source>
</evidence>
<dbReference type="Proteomes" id="UP000248714">
    <property type="component" value="Unassembled WGS sequence"/>
</dbReference>
<protein>
    <recommendedName>
        <fullName evidence="3">DUF695 domain-containing protein</fullName>
    </recommendedName>
</protein>
<sequence>MSAIFLIDHEDSGFEEDWDVPRGIFLWVLDFIADHVRDEEVAVTMKDLVKGGYAYFALSFFTTEQAAEIVRVIREELKEAVDAEFPSTEDKNEGWQWMTADLIDKAGRWDRSS</sequence>
<gene>
    <name evidence="1" type="ORF">C8D87_104136</name>
</gene>